<evidence type="ECO:0000313" key="2">
    <source>
        <dbReference type="EMBL" id="RVW57795.1"/>
    </source>
</evidence>
<dbReference type="PANTHER" id="PTHR47066">
    <property type="entry name" value="HEAVY METAL-ASSOCIATED ISOPRENYLATED PLANT PROTEIN 9"/>
    <property type="match status" value="1"/>
</dbReference>
<name>A0A438FCT2_VITVI</name>
<protein>
    <submittedName>
        <fullName evidence="2">Heavy metal-associated isoprenylated plant protein 9</fullName>
    </submittedName>
</protein>
<gene>
    <name evidence="2" type="primary">HIPP09_3</name>
    <name evidence="2" type="ORF">CK203_117497</name>
</gene>
<proteinExistence type="predicted"/>
<dbReference type="PANTHER" id="PTHR47066:SF1">
    <property type="entry name" value="HEAVY METAL-ASSOCIATED ISOPRENYLATED PLANT PROTEIN 9"/>
    <property type="match status" value="1"/>
</dbReference>
<evidence type="ECO:0000313" key="3">
    <source>
        <dbReference type="Proteomes" id="UP000288805"/>
    </source>
</evidence>
<dbReference type="GO" id="GO:0046872">
    <property type="term" value="F:metal ion binding"/>
    <property type="evidence" value="ECO:0007669"/>
    <property type="project" value="InterPro"/>
</dbReference>
<dbReference type="InterPro" id="IPR044258">
    <property type="entry name" value="HIPP09-like"/>
</dbReference>
<organism evidence="2 3">
    <name type="scientific">Vitis vinifera</name>
    <name type="common">Grape</name>
    <dbReference type="NCBI Taxonomy" id="29760"/>
    <lineage>
        <taxon>Eukaryota</taxon>
        <taxon>Viridiplantae</taxon>
        <taxon>Streptophyta</taxon>
        <taxon>Embryophyta</taxon>
        <taxon>Tracheophyta</taxon>
        <taxon>Spermatophyta</taxon>
        <taxon>Magnoliopsida</taxon>
        <taxon>eudicotyledons</taxon>
        <taxon>Gunneridae</taxon>
        <taxon>Pentapetalae</taxon>
        <taxon>rosids</taxon>
        <taxon>Vitales</taxon>
        <taxon>Vitaceae</taxon>
        <taxon>Viteae</taxon>
        <taxon>Vitis</taxon>
    </lineage>
</organism>
<dbReference type="Proteomes" id="UP000288805">
    <property type="component" value="Unassembled WGS sequence"/>
</dbReference>
<dbReference type="Gene3D" id="3.30.70.100">
    <property type="match status" value="1"/>
</dbReference>
<sequence length="126" mass="13801">MGEEAKEQAPAEVKPEAEEKKEEKAEEKKEEKPEEQKEEPKPPLPFVLFVDLHCVGCAKKMESSLTALSLPDSLSLLSSFTGVKEVMIDMAQNQVSGLTTVELNVNMHCEACAAQLPIATAKTDQD</sequence>
<dbReference type="EMBL" id="QGNW01001020">
    <property type="protein sequence ID" value="RVW57795.1"/>
    <property type="molecule type" value="Genomic_DNA"/>
</dbReference>
<comment type="caution">
    <text evidence="2">The sequence shown here is derived from an EMBL/GenBank/DDBJ whole genome shotgun (WGS) entry which is preliminary data.</text>
</comment>
<dbReference type="AlphaFoldDB" id="A0A438FCT2"/>
<feature type="compositionally biased region" description="Basic and acidic residues" evidence="1">
    <location>
        <begin position="1"/>
        <end position="41"/>
    </location>
</feature>
<accession>A0A438FCT2</accession>
<evidence type="ECO:0000256" key="1">
    <source>
        <dbReference type="SAM" id="MobiDB-lite"/>
    </source>
</evidence>
<reference evidence="2 3" key="1">
    <citation type="journal article" date="2018" name="PLoS Genet.">
        <title>Population sequencing reveals clonal diversity and ancestral inbreeding in the grapevine cultivar Chardonnay.</title>
        <authorList>
            <person name="Roach M.J."/>
            <person name="Johnson D.L."/>
            <person name="Bohlmann J."/>
            <person name="van Vuuren H.J."/>
            <person name="Jones S.J."/>
            <person name="Pretorius I.S."/>
            <person name="Schmidt S.A."/>
            <person name="Borneman A.R."/>
        </authorList>
    </citation>
    <scope>NUCLEOTIDE SEQUENCE [LARGE SCALE GENOMIC DNA]</scope>
    <source>
        <strain evidence="3">cv. Chardonnay</strain>
        <tissue evidence="2">Leaf</tissue>
    </source>
</reference>
<feature type="region of interest" description="Disordered" evidence="1">
    <location>
        <begin position="1"/>
        <end position="43"/>
    </location>
</feature>